<accession>A0A5N6L4X4</accession>
<dbReference type="InterPro" id="IPR001494">
    <property type="entry name" value="Importin-beta_N"/>
</dbReference>
<organism evidence="3 4">
    <name type="scientific">Carpinus fangiana</name>
    <dbReference type="NCBI Taxonomy" id="176857"/>
    <lineage>
        <taxon>Eukaryota</taxon>
        <taxon>Viridiplantae</taxon>
        <taxon>Streptophyta</taxon>
        <taxon>Embryophyta</taxon>
        <taxon>Tracheophyta</taxon>
        <taxon>Spermatophyta</taxon>
        <taxon>Magnoliopsida</taxon>
        <taxon>eudicotyledons</taxon>
        <taxon>Gunneridae</taxon>
        <taxon>Pentapetalae</taxon>
        <taxon>rosids</taxon>
        <taxon>fabids</taxon>
        <taxon>Fagales</taxon>
        <taxon>Betulaceae</taxon>
        <taxon>Carpinus</taxon>
    </lineage>
</organism>
<dbReference type="Pfam" id="PF24138">
    <property type="entry name" value="TPR_TNPO3_IPO13_2nd"/>
    <property type="match status" value="1"/>
</dbReference>
<dbReference type="InterPro" id="IPR057942">
    <property type="entry name" value="TPR_TNPO3_IPO13_3rd"/>
</dbReference>
<dbReference type="InterPro" id="IPR013598">
    <property type="entry name" value="Exportin-1/Importin-b-like"/>
</dbReference>
<comment type="caution">
    <text evidence="3">The sequence shown here is derived from an EMBL/GenBank/DDBJ whole genome shotgun (WGS) entry which is preliminary data.</text>
</comment>
<dbReference type="SUPFAM" id="SSF48371">
    <property type="entry name" value="ARM repeat"/>
    <property type="match status" value="1"/>
</dbReference>
<dbReference type="InterPro" id="IPR057941">
    <property type="entry name" value="TPR_TNPO3_IPO13_2nd"/>
</dbReference>
<keyword evidence="4" id="KW-1185">Reference proteome</keyword>
<dbReference type="PANTHER" id="PTHR12363:SF53">
    <property type="entry name" value="MRNA TRANSPORT REGULATOR MTR10"/>
    <property type="match status" value="1"/>
</dbReference>
<dbReference type="Pfam" id="PF03810">
    <property type="entry name" value="IBN_N"/>
    <property type="match status" value="1"/>
</dbReference>
<dbReference type="GO" id="GO:0005737">
    <property type="term" value="C:cytoplasm"/>
    <property type="evidence" value="ECO:0007669"/>
    <property type="project" value="TreeGrafter"/>
</dbReference>
<dbReference type="GO" id="GO:0031267">
    <property type="term" value="F:small GTPase binding"/>
    <property type="evidence" value="ECO:0007669"/>
    <property type="project" value="InterPro"/>
</dbReference>
<sequence>MASNGNGTQTFAPPEAWTSTYAILQSADATPEAKLFAATTLKGKITYDLHQLPREQLQPLRDSLLSILAAAATGPKPIRTQLCVCLANLAIQMTEWKDVLQLVVSSLDSNAQSVACMLEFLHVLPEEVTEGRKIALSEEELEERTVELLQLNADQVLKLLIQYSQSSVAAAKSPQLLNCITSWLREIPMNDIVNSPLLDTIISALSSDEAFESAVECLSAIYRETREVDESAPTIQALFPKIIALRPRIAQAEAEEDTEVLKGLTRIFAEAGEAWVVLLARMPDNFRPLVEAILECCSRDHEKDAIGVSFVFWYELKQYLTLDNYGEARAKYADLFSKLVDIMIHHLQFPKAEGGNEEDLFQGDREQEEKFREFRHQMGDVLKDCCEVIGVVECLKKTHDLIQEWVKTNGAQASQNGTVPNWQAVEAPIFSMRAMGRMVGPEEGSMVGNLIQLIVQIPDHDKVRFQTVMALGRYTEWTAQHPESLEIQLQFIMAAFEHRDIEVVRAAALSFSYFCKDCADLMKGYINQLQNIYVTLLDRLGTSSQAEVTEGIAAIINKQPLGQIYSAFKMYCDPVIDRLKTQAQTASTDPEKLAIADRLDLICIFVDNIVPYVEPGNENPAVKYCQEIFPILATIQEAFMKNTPIIERVCRCWRRMIFSYRTAMAPVLPMLANKLAAGFSATRQGGFLWATDAIVREFSEDGEHVDPATSQAIFQFCEQQTDTFLHALSDLTPEELPDATSASLTLLKEEPLTATLRFLRDYLAYGSEELPTSSFGGGSLQSNPKEVQNAVKQTLLAQGETVTQRVMTGMMYSFPRDCQPDASGVLLALFQVLPQETAQWLQATIGMLPAGSMTEQESQRFLSNINQYACLLSFSHLEM</sequence>
<evidence type="ECO:0000313" key="3">
    <source>
        <dbReference type="EMBL" id="KAB8772366.1"/>
    </source>
</evidence>
<dbReference type="Pfam" id="PF08389">
    <property type="entry name" value="Xpo1"/>
    <property type="match status" value="1"/>
</dbReference>
<dbReference type="PANTHER" id="PTHR12363">
    <property type="entry name" value="TRANSPORTIN 3 AND IMPORTIN 13"/>
    <property type="match status" value="1"/>
</dbReference>
<protein>
    <recommendedName>
        <fullName evidence="5">Importin N-terminal domain-containing protein</fullName>
    </recommendedName>
</protein>
<dbReference type="InterPro" id="IPR058537">
    <property type="entry name" value="TPR_TNPO3_IPO13_4th"/>
</dbReference>
<evidence type="ECO:0000259" key="1">
    <source>
        <dbReference type="Pfam" id="PF03810"/>
    </source>
</evidence>
<dbReference type="OrthoDB" id="435593at2759"/>
<dbReference type="Proteomes" id="UP000327013">
    <property type="component" value="Unassembled WGS sequence"/>
</dbReference>
<feature type="domain" description="Exportin-1/Importin-beta-like" evidence="2">
    <location>
        <begin position="75"/>
        <end position="218"/>
    </location>
</feature>
<dbReference type="InterPro" id="IPR011989">
    <property type="entry name" value="ARM-like"/>
</dbReference>
<name>A0A5N6L4X4_9ROSI</name>
<dbReference type="FunFam" id="1.25.10.10:FF:000266">
    <property type="entry name" value="mRNA transport regulator MTR10"/>
    <property type="match status" value="1"/>
</dbReference>
<dbReference type="Gene3D" id="1.25.10.10">
    <property type="entry name" value="Leucine-rich Repeat Variant"/>
    <property type="match status" value="1"/>
</dbReference>
<dbReference type="EMBL" id="VIBQ01000102">
    <property type="protein sequence ID" value="KAB8772366.1"/>
    <property type="molecule type" value="Genomic_DNA"/>
</dbReference>
<evidence type="ECO:0008006" key="5">
    <source>
        <dbReference type="Google" id="ProtNLM"/>
    </source>
</evidence>
<proteinExistence type="predicted"/>
<evidence type="ECO:0000259" key="2">
    <source>
        <dbReference type="Pfam" id="PF08389"/>
    </source>
</evidence>
<dbReference type="Pfam" id="PF24140">
    <property type="entry name" value="TPR_TNPO3_IPO13_3rd"/>
    <property type="match status" value="1"/>
</dbReference>
<dbReference type="Pfam" id="PF24139">
    <property type="entry name" value="TPR_TNPO3_IPO13_4th"/>
    <property type="match status" value="1"/>
</dbReference>
<dbReference type="InterPro" id="IPR016024">
    <property type="entry name" value="ARM-type_fold"/>
</dbReference>
<dbReference type="AlphaFoldDB" id="A0A5N6L4X4"/>
<reference evidence="3 4" key="1">
    <citation type="submission" date="2019-06" db="EMBL/GenBank/DDBJ databases">
        <title>A chromosomal-level reference genome of Carpinus fangiana (Coryloideae, Betulaceae).</title>
        <authorList>
            <person name="Yang X."/>
            <person name="Wang Z."/>
            <person name="Zhang L."/>
            <person name="Hao G."/>
            <person name="Liu J."/>
            <person name="Yang Y."/>
        </authorList>
    </citation>
    <scope>NUCLEOTIDE SEQUENCE [LARGE SCALE GENOMIC DNA]</scope>
    <source>
        <strain evidence="3">Cfa_2016G</strain>
        <tissue evidence="3">Leaf</tissue>
    </source>
</reference>
<feature type="domain" description="Importin N-terminal" evidence="1">
    <location>
        <begin position="14"/>
        <end position="68"/>
    </location>
</feature>
<dbReference type="GO" id="GO:0006606">
    <property type="term" value="P:protein import into nucleus"/>
    <property type="evidence" value="ECO:0007669"/>
    <property type="project" value="TreeGrafter"/>
</dbReference>
<gene>
    <name evidence="3" type="ORF">FH972_026656</name>
</gene>
<evidence type="ECO:0000313" key="4">
    <source>
        <dbReference type="Proteomes" id="UP000327013"/>
    </source>
</evidence>
<dbReference type="InterPro" id="IPR051345">
    <property type="entry name" value="Importin_beta-like_NTR"/>
</dbReference>